<evidence type="ECO:0000256" key="2">
    <source>
        <dbReference type="SAM" id="SignalP"/>
    </source>
</evidence>
<evidence type="ECO:0000313" key="3">
    <source>
        <dbReference type="EMBL" id="GAA2037188.1"/>
    </source>
</evidence>
<reference evidence="3 4" key="1">
    <citation type="journal article" date="2019" name="Int. J. Syst. Evol. Microbiol.">
        <title>The Global Catalogue of Microorganisms (GCM) 10K type strain sequencing project: providing services to taxonomists for standard genome sequencing and annotation.</title>
        <authorList>
            <consortium name="The Broad Institute Genomics Platform"/>
            <consortium name="The Broad Institute Genome Sequencing Center for Infectious Disease"/>
            <person name="Wu L."/>
            <person name="Ma J."/>
        </authorList>
    </citation>
    <scope>NUCLEOTIDE SEQUENCE [LARGE SCALE GENOMIC DNA]</scope>
    <source>
        <strain evidence="3 4">JCM 16014</strain>
    </source>
</reference>
<dbReference type="InterPro" id="IPR007253">
    <property type="entry name" value="Cell_wall-bd_2"/>
</dbReference>
<dbReference type="Proteomes" id="UP001500751">
    <property type="component" value="Unassembled WGS sequence"/>
</dbReference>
<dbReference type="InterPro" id="IPR011042">
    <property type="entry name" value="6-blade_b-propeller_TolB-like"/>
</dbReference>
<evidence type="ECO:0000313" key="4">
    <source>
        <dbReference type="Proteomes" id="UP001500751"/>
    </source>
</evidence>
<keyword evidence="2" id="KW-0732">Signal</keyword>
<dbReference type="Gene3D" id="3.40.50.12090">
    <property type="match status" value="1"/>
</dbReference>
<keyword evidence="4" id="KW-1185">Reference proteome</keyword>
<feature type="signal peptide" evidence="2">
    <location>
        <begin position="1"/>
        <end position="31"/>
    </location>
</feature>
<organism evidence="3 4">
    <name type="scientific">Catenulispora yoronensis</name>
    <dbReference type="NCBI Taxonomy" id="450799"/>
    <lineage>
        <taxon>Bacteria</taxon>
        <taxon>Bacillati</taxon>
        <taxon>Actinomycetota</taxon>
        <taxon>Actinomycetes</taxon>
        <taxon>Catenulisporales</taxon>
        <taxon>Catenulisporaceae</taxon>
        <taxon>Catenulispora</taxon>
    </lineage>
</organism>
<proteinExistence type="predicted"/>
<protein>
    <submittedName>
        <fullName evidence="3">Uncharacterized protein</fullName>
    </submittedName>
</protein>
<dbReference type="EMBL" id="BAAAQN010000024">
    <property type="protein sequence ID" value="GAA2037188.1"/>
    <property type="molecule type" value="Genomic_DNA"/>
</dbReference>
<evidence type="ECO:0000256" key="1">
    <source>
        <dbReference type="SAM" id="MobiDB-lite"/>
    </source>
</evidence>
<sequence length="823" mass="84334">MRVPAQRLSAMAVGALALLGAVPYAAVSAHAAVPNDADTELIIDSSSANGVTHGVSGVWPGSLQTVLIGGRPDLIEFDVSHIPTAGTPLTLMSLVTAPAGQELTVGRTYSTTDSPAPTANFTGYSTCYSSTFRFDELTFTEGRVTNAQIEFSANCGGPLHGLLRYHATVPLPAGAPTGVQLTGAPGVPVGSVAPISFKRGDALVSNPGSGVDGAVVAKEPAEDYRSPVQTWSPLGNRLFYYNDKGLYAARPDGSEPVLVRNGGLSEIPPEAAISPDGSTVVVADPFVSVYPTDGSAATSNADFQIQIQVPELTATLSDRIQFEHPRFLPDGSLLLTVAHSTGDHPSPDRSLYRYANGAAKRLIADANWGTPSPDGSRIAFVRTDSAGVHQLFVVGADGTSGLTQLTHGADDVSEPSWSPDGKLLAYSDAAYREVVEINAATGAPVGSIPNATSPVWTPPIIDSHVIREWGSDRVSTAVAASQLNFAAHGDAGDPRRVTAGAVVLSRSDTFADALGGSALAVRKNAPLLITDPARLDPAVKAEIGRVLAPGGTVYLLGGTAALSPAVASALSAYHVVRLSGETRYDTAVQIAKQISPNPRTVMVASGDNYPDALAAGAVGEPVLLTSGATMPKETAAYLNALNPDRSAANGTAIVTIGGPGDTALVAAYKGGKLPKWPSTVTRTKLAGNDRYATALMVAQTFFTSNTDVALATGGTWPDALSGGAMVGHRGGPLLLTDPAGISPALLSYLRSQSASLFALHLLGGPAALPNTIANQAAGVIGVPGHVVIDGFTPGGKYPFAAKTPDAADTERPGPSTHAVPMTQ</sequence>
<feature type="region of interest" description="Disordered" evidence="1">
    <location>
        <begin position="801"/>
        <end position="823"/>
    </location>
</feature>
<dbReference type="PANTHER" id="PTHR30032:SF8">
    <property type="entry name" value="GERMINATION-SPECIFIC N-ACETYLMURAMOYL-L-ALANINE AMIDASE"/>
    <property type="match status" value="1"/>
</dbReference>
<accession>A0ABN2UIG7</accession>
<dbReference type="InterPro" id="IPR011659">
    <property type="entry name" value="WD40"/>
</dbReference>
<dbReference type="Gene3D" id="2.120.10.30">
    <property type="entry name" value="TolB, C-terminal domain"/>
    <property type="match status" value="1"/>
</dbReference>
<dbReference type="SUPFAM" id="SSF69304">
    <property type="entry name" value="Tricorn protease N-terminal domain"/>
    <property type="match status" value="1"/>
</dbReference>
<comment type="caution">
    <text evidence="3">The sequence shown here is derived from an EMBL/GenBank/DDBJ whole genome shotgun (WGS) entry which is preliminary data.</text>
</comment>
<feature type="chain" id="PRO_5045791412" evidence="2">
    <location>
        <begin position="32"/>
        <end position="823"/>
    </location>
</feature>
<dbReference type="InterPro" id="IPR051922">
    <property type="entry name" value="Bact_Sporulation_Assoc"/>
</dbReference>
<dbReference type="Pfam" id="PF07676">
    <property type="entry name" value="PD40"/>
    <property type="match status" value="2"/>
</dbReference>
<name>A0ABN2UIG7_9ACTN</name>
<dbReference type="PANTHER" id="PTHR30032">
    <property type="entry name" value="N-ACETYLMURAMOYL-L-ALANINE AMIDASE-RELATED"/>
    <property type="match status" value="1"/>
</dbReference>
<dbReference type="Pfam" id="PF04122">
    <property type="entry name" value="CW_binding_2"/>
    <property type="match status" value="3"/>
</dbReference>
<gene>
    <name evidence="3" type="ORF">GCM10009839_42980</name>
</gene>